<dbReference type="GO" id="GO:0003677">
    <property type="term" value="F:DNA binding"/>
    <property type="evidence" value="ECO:0007669"/>
    <property type="project" value="UniProtKB-UniRule"/>
</dbReference>
<dbReference type="AlphaFoldDB" id="A0A0G3HGV2"/>
<dbReference type="Pfam" id="PF00440">
    <property type="entry name" value="TetR_N"/>
    <property type="match status" value="1"/>
</dbReference>
<keyword evidence="5" id="KW-1185">Reference proteome</keyword>
<evidence type="ECO:0000259" key="3">
    <source>
        <dbReference type="PROSITE" id="PS50977"/>
    </source>
</evidence>
<dbReference type="PATRIC" id="fig|1072256.5.peg.1111"/>
<dbReference type="RefSeq" id="WP_052844047.1">
    <property type="nucleotide sequence ID" value="NZ_CP011546.1"/>
</dbReference>
<dbReference type="EMBL" id="CP011546">
    <property type="protein sequence ID" value="AKK11118.1"/>
    <property type="molecule type" value="Genomic_DNA"/>
</dbReference>
<dbReference type="InterPro" id="IPR001647">
    <property type="entry name" value="HTH_TetR"/>
</dbReference>
<reference evidence="5" key="2">
    <citation type="submission" date="2015-05" db="EMBL/GenBank/DDBJ databases">
        <title>Complete genome sequence of Corynebacterium uterequi DSM 45634, isolated from the uterus of a maiden mare.</title>
        <authorList>
            <person name="Ruckert C."/>
            <person name="Albersmeier A."/>
            <person name="Winkler A."/>
            <person name="Tauch A."/>
        </authorList>
    </citation>
    <scope>NUCLEOTIDE SEQUENCE [LARGE SCALE GENOMIC DNA]</scope>
    <source>
        <strain evidence="5">DSM 45634</strain>
    </source>
</reference>
<evidence type="ECO:0000313" key="4">
    <source>
        <dbReference type="EMBL" id="AKK11118.1"/>
    </source>
</evidence>
<dbReference type="Proteomes" id="UP000035548">
    <property type="component" value="Chromosome"/>
</dbReference>
<reference evidence="4 5" key="1">
    <citation type="journal article" date="2015" name="Genome Announc.">
        <title>Virulence Factor Genes Detected in the Complete Genome Sequence of Corynebacterium uterequi DSM 45634, Isolated from the Uterus of a Maiden Mare.</title>
        <authorList>
            <person name="Ruckert C."/>
            <person name="Kriete M."/>
            <person name="Jaenicke S."/>
            <person name="Winkler A."/>
            <person name="Tauch A."/>
        </authorList>
    </citation>
    <scope>NUCLEOTIDE SEQUENCE [LARGE SCALE GENOMIC DNA]</scope>
    <source>
        <strain evidence="4 5">DSM 45634</strain>
    </source>
</reference>
<proteinExistence type="predicted"/>
<dbReference type="SUPFAM" id="SSF46689">
    <property type="entry name" value="Homeodomain-like"/>
    <property type="match status" value="1"/>
</dbReference>
<protein>
    <submittedName>
        <fullName evidence="4">Transcriptional regulator, TetR family</fullName>
    </submittedName>
</protein>
<dbReference type="PROSITE" id="PS50977">
    <property type="entry name" value="HTH_TETR_2"/>
    <property type="match status" value="1"/>
</dbReference>
<dbReference type="InterPro" id="IPR009057">
    <property type="entry name" value="Homeodomain-like_sf"/>
</dbReference>
<name>A0A0G3HGV2_9CORY</name>
<feature type="domain" description="HTH tetR-type" evidence="3">
    <location>
        <begin position="11"/>
        <end position="71"/>
    </location>
</feature>
<gene>
    <name evidence="4" type="ORF">CUTER_05610</name>
</gene>
<organism evidence="4 5">
    <name type="scientific">Corynebacterium uterequi</name>
    <dbReference type="NCBI Taxonomy" id="1072256"/>
    <lineage>
        <taxon>Bacteria</taxon>
        <taxon>Bacillati</taxon>
        <taxon>Actinomycetota</taxon>
        <taxon>Actinomycetes</taxon>
        <taxon>Mycobacteriales</taxon>
        <taxon>Corynebacteriaceae</taxon>
        <taxon>Corynebacterium</taxon>
    </lineage>
</organism>
<dbReference type="KEGG" id="cut:CUTER_05610"/>
<dbReference type="OrthoDB" id="4541857at2"/>
<accession>A0A0G3HGV2</accession>
<keyword evidence="1 2" id="KW-0238">DNA-binding</keyword>
<feature type="DNA-binding region" description="H-T-H motif" evidence="2">
    <location>
        <begin position="34"/>
        <end position="53"/>
    </location>
</feature>
<evidence type="ECO:0000256" key="2">
    <source>
        <dbReference type="PROSITE-ProRule" id="PRU00335"/>
    </source>
</evidence>
<dbReference type="STRING" id="1072256.CUTER_05610"/>
<dbReference type="Gene3D" id="1.10.357.10">
    <property type="entry name" value="Tetracycline Repressor, domain 2"/>
    <property type="match status" value="1"/>
</dbReference>
<evidence type="ECO:0000313" key="5">
    <source>
        <dbReference type="Proteomes" id="UP000035548"/>
    </source>
</evidence>
<evidence type="ECO:0000256" key="1">
    <source>
        <dbReference type="ARBA" id="ARBA00023125"/>
    </source>
</evidence>
<sequence>MGRPRKNAGTPGAQARMVKAFWNQLAAGPYARISATSIVREVGCNRATFYYYFDSIDDLAAVALAESVPRQIMDTVGQLVSGQATSMELDDATRQAISRLCLIAGTAGSALLIEECEQALQRAWVHRFDLDMARPEIEAVVQFMASGVLGVMGRWAGAPLGEDFDAYLRTITEVFSVPALTFVAGRRSLGGDNPPTRATPSRRHP</sequence>